<feature type="region of interest" description="Disordered" evidence="1">
    <location>
        <begin position="159"/>
        <end position="182"/>
    </location>
</feature>
<organism evidence="2 3">
    <name type="scientific">Nannochloropsis salina CCMP1776</name>
    <dbReference type="NCBI Taxonomy" id="1027361"/>
    <lineage>
        <taxon>Eukaryota</taxon>
        <taxon>Sar</taxon>
        <taxon>Stramenopiles</taxon>
        <taxon>Ochrophyta</taxon>
        <taxon>Eustigmatophyceae</taxon>
        <taxon>Eustigmatales</taxon>
        <taxon>Monodopsidaceae</taxon>
        <taxon>Microchloropsis</taxon>
        <taxon>Microchloropsis salina</taxon>
    </lineage>
</organism>
<keyword evidence="3" id="KW-1185">Reference proteome</keyword>
<protein>
    <submittedName>
        <fullName evidence="2">Uncharacterized protein</fullName>
    </submittedName>
</protein>
<reference evidence="2 3" key="1">
    <citation type="submission" date="2019-01" db="EMBL/GenBank/DDBJ databases">
        <title>Nuclear Genome Assembly of the Microalgal Biofuel strain Nannochloropsis salina CCMP1776.</title>
        <authorList>
            <person name="Hovde B."/>
        </authorList>
    </citation>
    <scope>NUCLEOTIDE SEQUENCE [LARGE SCALE GENOMIC DNA]</scope>
    <source>
        <strain evidence="2 3">CCMP1776</strain>
    </source>
</reference>
<feature type="region of interest" description="Disordered" evidence="1">
    <location>
        <begin position="229"/>
        <end position="248"/>
    </location>
</feature>
<dbReference type="EMBL" id="SDOX01000021">
    <property type="protein sequence ID" value="TFJ83576.1"/>
    <property type="molecule type" value="Genomic_DNA"/>
</dbReference>
<feature type="region of interest" description="Disordered" evidence="1">
    <location>
        <begin position="50"/>
        <end position="74"/>
    </location>
</feature>
<name>A0A4D9CX78_9STRA</name>
<proteinExistence type="predicted"/>
<feature type="compositionally biased region" description="Basic residues" evidence="1">
    <location>
        <begin position="60"/>
        <end position="74"/>
    </location>
</feature>
<gene>
    <name evidence="2" type="ORF">NSK_004681</name>
</gene>
<accession>A0A4D9CX78</accession>
<evidence type="ECO:0000256" key="1">
    <source>
        <dbReference type="SAM" id="MobiDB-lite"/>
    </source>
</evidence>
<dbReference type="Proteomes" id="UP000355283">
    <property type="component" value="Unassembled WGS sequence"/>
</dbReference>
<comment type="caution">
    <text evidence="2">The sequence shown here is derived from an EMBL/GenBank/DDBJ whole genome shotgun (WGS) entry which is preliminary data.</text>
</comment>
<evidence type="ECO:0000313" key="3">
    <source>
        <dbReference type="Proteomes" id="UP000355283"/>
    </source>
</evidence>
<dbReference type="AlphaFoldDB" id="A0A4D9CX78"/>
<sequence length="248" mass="27636">MPSIYELKKSLSLKSGEVLGTGFIVKDVEQATMDEKKPRELYNFKVHLWVSPPSSSSSTTKKHSTRRSQGVKRRKVLDKADLEGAEKALIQTAEERQIMYSSYGSPYEVHLEHVKATPAGEGRQEKVAGDRKGEESAIEQEGLIEIHALAVAKRRRDLPRLSDTGHGTSEEEEAAADDDMKRRGFRVVKAHFKSSHCPECGHEFIPGEHIAKSQDEHNRGGWAHSTCLAKRLETPQTPTKGQKVEVGN</sequence>
<dbReference type="OrthoDB" id="10289193at2759"/>
<evidence type="ECO:0000313" key="2">
    <source>
        <dbReference type="EMBL" id="TFJ83576.1"/>
    </source>
</evidence>